<keyword evidence="3" id="KW-1185">Reference proteome</keyword>
<dbReference type="InterPro" id="IPR003033">
    <property type="entry name" value="SCP2_sterol-bd_dom"/>
</dbReference>
<evidence type="ECO:0000259" key="1">
    <source>
        <dbReference type="Pfam" id="PF02036"/>
    </source>
</evidence>
<sequence length="98" mass="10407">MDLNAVTKSLRERVGSDSGLGTTLKFDMGSEGVVMIDGASTPNAVTNDDGEAACTIGLTLDTLSRMILRELEPTTAFMMGKLKVSGDMSVAMRLQHLL</sequence>
<dbReference type="EMBL" id="JBBUTG010000024">
    <property type="protein sequence ID" value="MEK8034020.1"/>
    <property type="molecule type" value="Genomic_DNA"/>
</dbReference>
<accession>A0ABU9BYU7</accession>
<feature type="domain" description="SCP2" evidence="1">
    <location>
        <begin position="41"/>
        <end position="98"/>
    </location>
</feature>
<dbReference type="SUPFAM" id="SSF55718">
    <property type="entry name" value="SCP-like"/>
    <property type="match status" value="1"/>
</dbReference>
<comment type="caution">
    <text evidence="2">The sequence shown here is derived from an EMBL/GenBank/DDBJ whole genome shotgun (WGS) entry which is preliminary data.</text>
</comment>
<evidence type="ECO:0000313" key="3">
    <source>
        <dbReference type="Proteomes" id="UP001371218"/>
    </source>
</evidence>
<dbReference type="Pfam" id="PF02036">
    <property type="entry name" value="SCP2"/>
    <property type="match status" value="1"/>
</dbReference>
<gene>
    <name evidence="2" type="ORF">AACH06_24615</name>
</gene>
<proteinExistence type="predicted"/>
<reference evidence="2 3" key="1">
    <citation type="submission" date="2024-04" db="EMBL/GenBank/DDBJ databases">
        <title>Novel species of the genus Ideonella isolated from streams.</title>
        <authorList>
            <person name="Lu H."/>
        </authorList>
    </citation>
    <scope>NUCLEOTIDE SEQUENCE [LARGE SCALE GENOMIC DNA]</scope>
    <source>
        <strain evidence="2 3">DXS29W</strain>
    </source>
</reference>
<evidence type="ECO:0000313" key="2">
    <source>
        <dbReference type="EMBL" id="MEK8034020.1"/>
    </source>
</evidence>
<protein>
    <submittedName>
        <fullName evidence="2">SCP2 sterol-binding domain-containing protein</fullName>
    </submittedName>
</protein>
<dbReference type="Gene3D" id="3.30.1050.10">
    <property type="entry name" value="SCP2 sterol-binding domain"/>
    <property type="match status" value="1"/>
</dbReference>
<dbReference type="InterPro" id="IPR036527">
    <property type="entry name" value="SCP2_sterol-bd_dom_sf"/>
</dbReference>
<name>A0ABU9BYU7_9BURK</name>
<dbReference type="RefSeq" id="WP_341428445.1">
    <property type="nucleotide sequence ID" value="NZ_JBBUTG010000024.1"/>
</dbReference>
<dbReference type="Proteomes" id="UP001371218">
    <property type="component" value="Unassembled WGS sequence"/>
</dbReference>
<organism evidence="2 3">
    <name type="scientific">Ideonella lacteola</name>
    <dbReference type="NCBI Taxonomy" id="2984193"/>
    <lineage>
        <taxon>Bacteria</taxon>
        <taxon>Pseudomonadati</taxon>
        <taxon>Pseudomonadota</taxon>
        <taxon>Betaproteobacteria</taxon>
        <taxon>Burkholderiales</taxon>
        <taxon>Sphaerotilaceae</taxon>
        <taxon>Ideonella</taxon>
    </lineage>
</organism>